<evidence type="ECO:0000313" key="2">
    <source>
        <dbReference type="Proteomes" id="UP000028073"/>
    </source>
</evidence>
<dbReference type="AlphaFoldDB" id="A0A081N6L4"/>
<dbReference type="EMBL" id="JOKH01000008">
    <property type="protein sequence ID" value="KEQ14087.1"/>
    <property type="molecule type" value="Genomic_DNA"/>
</dbReference>
<gene>
    <name evidence="1" type="ORF">GZ78_26040</name>
</gene>
<proteinExistence type="predicted"/>
<dbReference type="Proteomes" id="UP000028073">
    <property type="component" value="Unassembled WGS sequence"/>
</dbReference>
<evidence type="ECO:0000313" key="1">
    <source>
        <dbReference type="EMBL" id="KEQ14087.1"/>
    </source>
</evidence>
<keyword evidence="2" id="KW-1185">Reference proteome</keyword>
<name>A0A081N6L4_9GAMM</name>
<comment type="caution">
    <text evidence="1">The sequence shown here is derived from an EMBL/GenBank/DDBJ whole genome shotgun (WGS) entry which is preliminary data.</text>
</comment>
<organism evidence="1 2">
    <name type="scientific">Endozoicomonas numazuensis</name>
    <dbReference type="NCBI Taxonomy" id="1137799"/>
    <lineage>
        <taxon>Bacteria</taxon>
        <taxon>Pseudomonadati</taxon>
        <taxon>Pseudomonadota</taxon>
        <taxon>Gammaproteobacteria</taxon>
        <taxon>Oceanospirillales</taxon>
        <taxon>Endozoicomonadaceae</taxon>
        <taxon>Endozoicomonas</taxon>
    </lineage>
</organism>
<protein>
    <submittedName>
        <fullName evidence="1">Uncharacterized protein</fullName>
    </submittedName>
</protein>
<accession>A0A081N6L4</accession>
<sequence>MKTEVIRSHRGFQTVVSELQGLTQLLVCLPALKIWMVVMTFSEQALGPVILGRGLFSRHTEKFQSGL</sequence>
<reference evidence="1 2" key="1">
    <citation type="submission" date="2014-06" db="EMBL/GenBank/DDBJ databases">
        <title>Whole Genome Sequences of Three Symbiotic Endozoicomonas Bacteria.</title>
        <authorList>
            <person name="Neave M.J."/>
            <person name="Apprill A."/>
            <person name="Voolstra C.R."/>
        </authorList>
    </citation>
    <scope>NUCLEOTIDE SEQUENCE [LARGE SCALE GENOMIC DNA]</scope>
    <source>
        <strain evidence="1 2">DSM 25634</strain>
    </source>
</reference>